<evidence type="ECO:0000313" key="2">
    <source>
        <dbReference type="Proteomes" id="UP000198406"/>
    </source>
</evidence>
<proteinExistence type="predicted"/>
<dbReference type="Proteomes" id="UP000198406">
    <property type="component" value="Unassembled WGS sequence"/>
</dbReference>
<organism evidence="1 2">
    <name type="scientific">Fistulifera solaris</name>
    <name type="common">Oleaginous diatom</name>
    <dbReference type="NCBI Taxonomy" id="1519565"/>
    <lineage>
        <taxon>Eukaryota</taxon>
        <taxon>Sar</taxon>
        <taxon>Stramenopiles</taxon>
        <taxon>Ochrophyta</taxon>
        <taxon>Bacillariophyta</taxon>
        <taxon>Bacillariophyceae</taxon>
        <taxon>Bacillariophycidae</taxon>
        <taxon>Naviculales</taxon>
        <taxon>Naviculaceae</taxon>
        <taxon>Fistulifera</taxon>
    </lineage>
</organism>
<evidence type="ECO:0000313" key="1">
    <source>
        <dbReference type="EMBL" id="GAX13081.1"/>
    </source>
</evidence>
<dbReference type="AlphaFoldDB" id="A0A1Z5JH40"/>
<protein>
    <submittedName>
        <fullName evidence="1">Uncharacterized protein</fullName>
    </submittedName>
</protein>
<reference evidence="1 2" key="1">
    <citation type="journal article" date="2015" name="Plant Cell">
        <title>Oil accumulation by the oleaginous diatom Fistulifera solaris as revealed by the genome and transcriptome.</title>
        <authorList>
            <person name="Tanaka T."/>
            <person name="Maeda Y."/>
            <person name="Veluchamy A."/>
            <person name="Tanaka M."/>
            <person name="Abida H."/>
            <person name="Marechal E."/>
            <person name="Bowler C."/>
            <person name="Muto M."/>
            <person name="Sunaga Y."/>
            <person name="Tanaka M."/>
            <person name="Yoshino T."/>
            <person name="Taniguchi T."/>
            <person name="Fukuda Y."/>
            <person name="Nemoto M."/>
            <person name="Matsumoto M."/>
            <person name="Wong P.S."/>
            <person name="Aburatani S."/>
            <person name="Fujibuchi W."/>
        </authorList>
    </citation>
    <scope>NUCLEOTIDE SEQUENCE [LARGE SCALE GENOMIC DNA]</scope>
    <source>
        <strain evidence="1 2">JPCC DA0580</strain>
    </source>
</reference>
<dbReference type="InParanoid" id="A0A1Z5JH40"/>
<accession>A0A1Z5JH40</accession>
<gene>
    <name evidence="1" type="ORF">FisN_2HuN20</name>
</gene>
<comment type="caution">
    <text evidence="1">The sequence shown here is derived from an EMBL/GenBank/DDBJ whole genome shotgun (WGS) entry which is preliminary data.</text>
</comment>
<name>A0A1Z5JH40_FISSO</name>
<sequence>MRTLGTLGEHFHGKVRETIVAFLERSTYPVFEELCFDCFYISDRAMLQRPATYQSNVCSFSVKVGPDEVIPDELLEALRHGLFAPSKLKMLFSCPPNQQATAVENLCDAVGSTDCQLHELSVHLKGGPLSSTGLEGHFIDMLRGNASLQTLSILDENGDVLPFPATKLLNVATQHPRLRKLAFVPPCVDPPTIGQAGQFHLWYRANLSHKIVFKDVALPGSDLSENTNAVTYAAKWQDSAFFCRFGLLQQVSNEWIRSHLLVAALANHLSSPKRIHFLLSENQDLFAK</sequence>
<keyword evidence="2" id="KW-1185">Reference proteome</keyword>
<dbReference type="EMBL" id="BDSP01000060">
    <property type="protein sequence ID" value="GAX13081.1"/>
    <property type="molecule type" value="Genomic_DNA"/>
</dbReference>